<dbReference type="InterPro" id="IPR049053">
    <property type="entry name" value="AFCA-like_C"/>
</dbReference>
<feature type="domain" description="Alpha fucosidase A-like C-terminal" evidence="3">
    <location>
        <begin position="714"/>
        <end position="775"/>
    </location>
</feature>
<dbReference type="SUPFAM" id="SSF48208">
    <property type="entry name" value="Six-hairpin glycosidases"/>
    <property type="match status" value="1"/>
</dbReference>
<dbReference type="Gene3D" id="1.50.10.10">
    <property type="match status" value="1"/>
</dbReference>
<gene>
    <name evidence="5" type="ORF">MVEN_00731600</name>
</gene>
<keyword evidence="5" id="KW-0378">Hydrolase</keyword>
<dbReference type="InterPro" id="IPR027414">
    <property type="entry name" value="GH95_N_dom"/>
</dbReference>
<keyword evidence="1" id="KW-0732">Signal</keyword>
<accession>A0A8H6YHT4</accession>
<dbReference type="PANTHER" id="PTHR31084">
    <property type="entry name" value="ALPHA-L-FUCOSIDASE 2"/>
    <property type="match status" value="1"/>
</dbReference>
<dbReference type="InterPro" id="IPR054363">
    <property type="entry name" value="GH95_cat"/>
</dbReference>
<evidence type="ECO:0000259" key="2">
    <source>
        <dbReference type="Pfam" id="PF14498"/>
    </source>
</evidence>
<dbReference type="Proteomes" id="UP000620124">
    <property type="component" value="Unassembled WGS sequence"/>
</dbReference>
<dbReference type="Pfam" id="PF22124">
    <property type="entry name" value="Glyco_hydro_95_cat"/>
    <property type="match status" value="1"/>
</dbReference>
<dbReference type="InterPro" id="IPR012341">
    <property type="entry name" value="6hp_glycosidase-like_sf"/>
</dbReference>
<evidence type="ECO:0000313" key="5">
    <source>
        <dbReference type="EMBL" id="KAF7360038.1"/>
    </source>
</evidence>
<feature type="signal peptide" evidence="1">
    <location>
        <begin position="1"/>
        <end position="19"/>
    </location>
</feature>
<feature type="domain" description="Glycosyl hydrolase family 95 N-terminal" evidence="2">
    <location>
        <begin position="39"/>
        <end position="268"/>
    </location>
</feature>
<dbReference type="GO" id="GO:0005975">
    <property type="term" value="P:carbohydrate metabolic process"/>
    <property type="evidence" value="ECO:0007669"/>
    <property type="project" value="InterPro"/>
</dbReference>
<evidence type="ECO:0000313" key="6">
    <source>
        <dbReference type="Proteomes" id="UP000620124"/>
    </source>
</evidence>
<evidence type="ECO:0000259" key="4">
    <source>
        <dbReference type="Pfam" id="PF22124"/>
    </source>
</evidence>
<sequence>MKFQFLFLALALAATPTHAFPTFDGSRHVWFAFPGFFPTFESSFPVGNGRVAASIYGGASEVLGINENSIWTGPFQDRIAATALAAEPVVRKMLLAGNLSEGREYAYEHMISNVTSPRAFSYFGNIEINFGHAEGEMTDYVRWLDTREGTAGVQYVFEGVTYTREYIASYPSGVLAARFNATAGGQLNMNISMTGLIEILSVTASAAQDNNTLTLRGSSGQSVDPILWTGQARFVPDEGAAVSASGTNLIITNASTVDMFFDAETSYRYASEAAWETEMRRKINAAFALGYDAVKSAAIADTTALLGRVILDLGTSPNGWAALPTDERLAIARNTSEDVQLSTLVFNFGRHLLAASSRPSNDGTVALPANLQGIWNNSTSAPFGSKYTININIEMNYWPAGPTNMVETELPLFDLINVAIPRGQSAAERMYGCPGTVFHHNVDLWGDPAPTDNFTASTMWPFGSAWLAWHAIDHYRFTQDKTFLRDVAYPFLSEVTSFYECYAFENDGHNVTGPSLSPENTFTVPLNESVPKAGESVDIAPAMDGQLMTEIFQGLLEAASVLGIPDSDPAVAAARAFLPTIKPQQIGSLGQILEWRVEYAEPIPGQKHLSPLWALMPGRAFSPLINSTLFDAAQVLLDRRVSNGSGGTGWSRTWLIAQYARAFRGADAWTQLGQWFALFPPPYSLYNTGGTDGFFFQIDGNFGFVSGVTEMLLQSHAGVVHLLPALPADAVPTGSVTALLARGNFEVDIEWEDGALLSAKVTSRGGGNLALRVGDGTREVLVDGVAYTGPLSTTKGTTYVVKSV</sequence>
<organism evidence="5 6">
    <name type="scientific">Mycena venus</name>
    <dbReference type="NCBI Taxonomy" id="2733690"/>
    <lineage>
        <taxon>Eukaryota</taxon>
        <taxon>Fungi</taxon>
        <taxon>Dikarya</taxon>
        <taxon>Basidiomycota</taxon>
        <taxon>Agaricomycotina</taxon>
        <taxon>Agaricomycetes</taxon>
        <taxon>Agaricomycetidae</taxon>
        <taxon>Agaricales</taxon>
        <taxon>Marasmiineae</taxon>
        <taxon>Mycenaceae</taxon>
        <taxon>Mycena</taxon>
    </lineage>
</organism>
<dbReference type="AlphaFoldDB" id="A0A8H6YHT4"/>
<dbReference type="InterPro" id="IPR008928">
    <property type="entry name" value="6-hairpin_glycosidase_sf"/>
</dbReference>
<name>A0A8H6YHT4_9AGAR</name>
<reference evidence="5" key="1">
    <citation type="submission" date="2020-05" db="EMBL/GenBank/DDBJ databases">
        <title>Mycena genomes resolve the evolution of fungal bioluminescence.</title>
        <authorList>
            <person name="Tsai I.J."/>
        </authorList>
    </citation>
    <scope>NUCLEOTIDE SEQUENCE</scope>
    <source>
        <strain evidence="5">CCC161011</strain>
    </source>
</reference>
<comment type="caution">
    <text evidence="5">The sequence shown here is derived from an EMBL/GenBank/DDBJ whole genome shotgun (WGS) entry which is preliminary data.</text>
</comment>
<dbReference type="OrthoDB" id="2848340at2759"/>
<proteinExistence type="predicted"/>
<keyword evidence="6" id="KW-1185">Reference proteome</keyword>
<dbReference type="GO" id="GO:0004560">
    <property type="term" value="F:alpha-L-fucosidase activity"/>
    <property type="evidence" value="ECO:0007669"/>
    <property type="project" value="InterPro"/>
</dbReference>
<evidence type="ECO:0000259" key="3">
    <source>
        <dbReference type="Pfam" id="PF21307"/>
    </source>
</evidence>
<dbReference type="Pfam" id="PF21307">
    <property type="entry name" value="Glyco_hydro_95_C"/>
    <property type="match status" value="1"/>
</dbReference>
<dbReference type="Pfam" id="PF14498">
    <property type="entry name" value="Glyco_hyd_65N_2"/>
    <property type="match status" value="1"/>
</dbReference>
<feature type="chain" id="PRO_5034653332" evidence="1">
    <location>
        <begin position="20"/>
        <end position="804"/>
    </location>
</feature>
<dbReference type="EMBL" id="JACAZI010000005">
    <property type="protein sequence ID" value="KAF7360038.1"/>
    <property type="molecule type" value="Genomic_DNA"/>
</dbReference>
<dbReference type="InterPro" id="IPR016518">
    <property type="entry name" value="Alpha-L-fucosidase"/>
</dbReference>
<dbReference type="PIRSF" id="PIRSF007663">
    <property type="entry name" value="UCP007663"/>
    <property type="match status" value="1"/>
</dbReference>
<feature type="domain" description="Glycosyl hydrolase family 95 catalytic" evidence="4">
    <location>
        <begin position="290"/>
        <end position="712"/>
    </location>
</feature>
<evidence type="ECO:0000256" key="1">
    <source>
        <dbReference type="SAM" id="SignalP"/>
    </source>
</evidence>
<protein>
    <submittedName>
        <fullName evidence="5">Glycoside hydrolase family 95 protein</fullName>
    </submittedName>
</protein>
<dbReference type="PANTHER" id="PTHR31084:SF0">
    <property type="entry name" value="ALPHA-L-FUCOSIDASE 2"/>
    <property type="match status" value="1"/>
</dbReference>